<feature type="domain" description="Transglutaminase-like" evidence="2">
    <location>
        <begin position="438"/>
        <end position="509"/>
    </location>
</feature>
<dbReference type="Proteomes" id="UP001202134">
    <property type="component" value="Unassembled WGS sequence"/>
</dbReference>
<dbReference type="Gene3D" id="3.10.620.30">
    <property type="match status" value="1"/>
</dbReference>
<evidence type="ECO:0000313" key="3">
    <source>
        <dbReference type="EMBL" id="MCL1046086.1"/>
    </source>
</evidence>
<feature type="transmembrane region" description="Helical" evidence="1">
    <location>
        <begin position="183"/>
        <end position="202"/>
    </location>
</feature>
<dbReference type="SUPFAM" id="SSF54001">
    <property type="entry name" value="Cysteine proteinases"/>
    <property type="match status" value="1"/>
</dbReference>
<dbReference type="PANTHER" id="PTHR42736">
    <property type="entry name" value="PROTEIN-GLUTAMINE GAMMA-GLUTAMYLTRANSFERASE"/>
    <property type="match status" value="1"/>
</dbReference>
<reference evidence="3 4" key="1">
    <citation type="submission" date="2022-01" db="EMBL/GenBank/DDBJ databases">
        <title>Whole genome-based taxonomy of the Shewanellaceae.</title>
        <authorList>
            <person name="Martin-Rodriguez A.J."/>
        </authorList>
    </citation>
    <scope>NUCLEOTIDE SEQUENCE [LARGE SCALE GENOMIC DNA]</scope>
    <source>
        <strain evidence="3 4">DSM 24955</strain>
    </source>
</reference>
<feature type="transmembrane region" description="Helical" evidence="1">
    <location>
        <begin position="82"/>
        <end position="99"/>
    </location>
</feature>
<dbReference type="InterPro" id="IPR002931">
    <property type="entry name" value="Transglutaminase-like"/>
</dbReference>
<sequence length="703" mass="80602">MMKSNDSFSQTAQAKNDKKLFIEQDNFNENIGRNTLFWLLMTNALVLFPLYQDATLWSIGICGICFVWRVGIYFGKVAAPPKLLVTSLAVGAAATLALVAKEIGMLNALVNLLLLGYALKYIEMRQIRDVKVVVLVGYFLIAFALLERQSILDTIQLLFVCLVNTCVLISVYQHSSRKINLSFGFKLFLQSLPLALLLFVVFPRLPPLWLAPSMKNATTGLSDEVSLGDISKLTRSPSLAFRVGFDNETNNTDKLQLVPNEQLYWRALVMENYDGTTWKQSNFRKNEQRISYGPLPKRKLPHTIEQSNPYNYQVITEPTYQKWLFGLDQSFTNTEQVAELNDFRLFSLRNIDQRFSYRVTSYPNSSLELSLPPIAKRINLTLPKETNPKTQALAQQFAKDYPLPRDRINAMMGYFAEQPYFYTLSPPPIGANQVDDFLFDNKAGFCSHYASALVFMARSSGIPARMVAGYQGGEYNPKAGYYSIYQYMAHAWTEVWLEGQGWVRFDPTAMIAPNRILDGFDAMFAGQDSYLQDSPFTSLRFKEIPWLNNIRLQLASLDFYWSVWVLSFDEERQQQVLSELLGEVNSSKIIVLMIISFSIIALIIAYFAGVFTVRPKQDPIIKRYNLICTKLAKKGYSRNTMPPQAFATFMHHTVSEQQPQLAEDFNKMTEHFIALQYQQLSDKQIEQHQILFKRYFRKVKMSL</sequence>
<feature type="transmembrane region" description="Helical" evidence="1">
    <location>
        <begin position="35"/>
        <end position="51"/>
    </location>
</feature>
<feature type="transmembrane region" description="Helical" evidence="1">
    <location>
        <begin position="57"/>
        <end position="75"/>
    </location>
</feature>
<organism evidence="3 4">
    <name type="scientific">Shewanella electrodiphila</name>
    <dbReference type="NCBI Taxonomy" id="934143"/>
    <lineage>
        <taxon>Bacteria</taxon>
        <taxon>Pseudomonadati</taxon>
        <taxon>Pseudomonadota</taxon>
        <taxon>Gammaproteobacteria</taxon>
        <taxon>Alteromonadales</taxon>
        <taxon>Shewanellaceae</taxon>
        <taxon>Shewanella</taxon>
    </lineage>
</organism>
<gene>
    <name evidence="3" type="ORF">L2737_12205</name>
</gene>
<comment type="caution">
    <text evidence="3">The sequence shown here is derived from an EMBL/GenBank/DDBJ whole genome shotgun (WGS) entry which is preliminary data.</text>
</comment>
<evidence type="ECO:0000259" key="2">
    <source>
        <dbReference type="SMART" id="SM00460"/>
    </source>
</evidence>
<feature type="transmembrane region" description="Helical" evidence="1">
    <location>
        <begin position="152"/>
        <end position="171"/>
    </location>
</feature>
<dbReference type="Pfam" id="PF01841">
    <property type="entry name" value="Transglut_core"/>
    <property type="match status" value="1"/>
</dbReference>
<accession>A0ABT0KQG3</accession>
<dbReference type="InterPro" id="IPR052901">
    <property type="entry name" value="Bact_TGase-like"/>
</dbReference>
<keyword evidence="1" id="KW-1133">Transmembrane helix</keyword>
<evidence type="ECO:0000256" key="1">
    <source>
        <dbReference type="SAM" id="Phobius"/>
    </source>
</evidence>
<evidence type="ECO:0000313" key="4">
    <source>
        <dbReference type="Proteomes" id="UP001202134"/>
    </source>
</evidence>
<dbReference type="SMART" id="SM00460">
    <property type="entry name" value="TGc"/>
    <property type="match status" value="1"/>
</dbReference>
<keyword evidence="1" id="KW-0472">Membrane</keyword>
<keyword evidence="1" id="KW-0812">Transmembrane</keyword>
<dbReference type="EMBL" id="JAKIKU010000006">
    <property type="protein sequence ID" value="MCL1046086.1"/>
    <property type="molecule type" value="Genomic_DNA"/>
</dbReference>
<dbReference type="Pfam" id="PF11992">
    <property type="entry name" value="TgpA_N"/>
    <property type="match status" value="1"/>
</dbReference>
<dbReference type="RefSeq" id="WP_248955888.1">
    <property type="nucleotide sequence ID" value="NZ_JAKIKU010000006.1"/>
</dbReference>
<dbReference type="InterPro" id="IPR038765">
    <property type="entry name" value="Papain-like_cys_pep_sf"/>
</dbReference>
<protein>
    <submittedName>
        <fullName evidence="3">DUF3488 and transglutaminase-like domain-containing protein</fullName>
    </submittedName>
</protein>
<dbReference type="PANTHER" id="PTHR42736:SF1">
    <property type="entry name" value="PROTEIN-GLUTAMINE GAMMA-GLUTAMYLTRANSFERASE"/>
    <property type="match status" value="1"/>
</dbReference>
<name>A0ABT0KQG3_9GAMM</name>
<dbReference type="InterPro" id="IPR021878">
    <property type="entry name" value="TgpA_N"/>
</dbReference>
<feature type="transmembrane region" description="Helical" evidence="1">
    <location>
        <begin position="129"/>
        <end position="146"/>
    </location>
</feature>
<keyword evidence="4" id="KW-1185">Reference proteome</keyword>
<feature type="transmembrane region" description="Helical" evidence="1">
    <location>
        <begin position="589"/>
        <end position="613"/>
    </location>
</feature>
<proteinExistence type="predicted"/>